<protein>
    <submittedName>
        <fullName evidence="5">Acyl--CoA ligase</fullName>
    </submittedName>
</protein>
<accession>A0A9X4H432</accession>
<organism evidence="5 6">
    <name type="scientific">Pelotomaculum isophthalicicum JI</name>
    <dbReference type="NCBI Taxonomy" id="947010"/>
    <lineage>
        <taxon>Bacteria</taxon>
        <taxon>Bacillati</taxon>
        <taxon>Bacillota</taxon>
        <taxon>Clostridia</taxon>
        <taxon>Eubacteriales</taxon>
        <taxon>Desulfotomaculaceae</taxon>
        <taxon>Pelotomaculum</taxon>
    </lineage>
</organism>
<dbReference type="SUPFAM" id="SSF56801">
    <property type="entry name" value="Acetyl-CoA synthetase-like"/>
    <property type="match status" value="1"/>
</dbReference>
<keyword evidence="6" id="KW-1185">Reference proteome</keyword>
<dbReference type="PANTHER" id="PTHR43201">
    <property type="entry name" value="ACYL-COA SYNTHETASE"/>
    <property type="match status" value="1"/>
</dbReference>
<comment type="similarity">
    <text evidence="1">Belongs to the ATP-dependent AMP-binding enzyme family.</text>
</comment>
<evidence type="ECO:0000259" key="3">
    <source>
        <dbReference type="Pfam" id="PF00501"/>
    </source>
</evidence>
<sequence length="516" mass="57754">MAVQQQQEQQQENAYVSWHTLIEDYAKSQPDKVFIESLDQGKRITFREMNEWCNRVANFLKARGLTPSDKVTLIGKNSIESMIIYFGTLKYGSILNPIFAEESEENIYRIVNLAQTSLILYDSDLHLDKGKRPSAQWISFSEFFGNEAAEGELWELLRDQPATFDGHLGDARDAGLIVYTSGTTELPKGILISRDALFCMVDEISERMGITEKDRVLEYRAYNWLSSTLLTILTSMMRGNTLFLAKKFSRSRFPDWVKKHDITVSSGVPAVFSMLVNEPVPLTRGDIPNLRFMTSSSAPLPVETHLKFEEMYGIPINQAMGMSEAGWMVGNPPAKRKMGSVGLPLKHKEVFFLNEDGDRCKPGEVGEMVVKGRAMGSCYLKGDGSTDVFSKEGFATGDLGYMDEEGYVHITGRKKDLIIRGGINISPMEITSRLLEHPAVAEAATVGAPDKIYGEEVVCFAAKKDGFEISEEELIAHCKTTLPDFKAPKKIIFIKTLPRNQRGKVAKKDLLKLLEG</sequence>
<proteinExistence type="inferred from homology"/>
<dbReference type="EMBL" id="JAKOAV010000066">
    <property type="protein sequence ID" value="MDF9410056.1"/>
    <property type="molecule type" value="Genomic_DNA"/>
</dbReference>
<dbReference type="GO" id="GO:0031956">
    <property type="term" value="F:medium-chain fatty acid-CoA ligase activity"/>
    <property type="evidence" value="ECO:0007669"/>
    <property type="project" value="TreeGrafter"/>
</dbReference>
<feature type="domain" description="AMP-binding enzyme C-terminal" evidence="4">
    <location>
        <begin position="429"/>
        <end position="504"/>
    </location>
</feature>
<dbReference type="GO" id="GO:0006631">
    <property type="term" value="P:fatty acid metabolic process"/>
    <property type="evidence" value="ECO:0007669"/>
    <property type="project" value="TreeGrafter"/>
</dbReference>
<dbReference type="PANTHER" id="PTHR43201:SF5">
    <property type="entry name" value="MEDIUM-CHAIN ACYL-COA LIGASE ACSF2, MITOCHONDRIAL"/>
    <property type="match status" value="1"/>
</dbReference>
<evidence type="ECO:0000256" key="2">
    <source>
        <dbReference type="ARBA" id="ARBA00022598"/>
    </source>
</evidence>
<dbReference type="AlphaFoldDB" id="A0A9X4H432"/>
<dbReference type="Gene3D" id="3.40.50.12780">
    <property type="entry name" value="N-terminal domain of ligase-like"/>
    <property type="match status" value="1"/>
</dbReference>
<evidence type="ECO:0000259" key="4">
    <source>
        <dbReference type="Pfam" id="PF13193"/>
    </source>
</evidence>
<evidence type="ECO:0000256" key="1">
    <source>
        <dbReference type="ARBA" id="ARBA00006432"/>
    </source>
</evidence>
<dbReference type="Pfam" id="PF00501">
    <property type="entry name" value="AMP-binding"/>
    <property type="match status" value="1"/>
</dbReference>
<dbReference type="RefSeq" id="WP_277445602.1">
    <property type="nucleotide sequence ID" value="NZ_JAKOAV010000066.1"/>
</dbReference>
<comment type="caution">
    <text evidence="5">The sequence shown here is derived from an EMBL/GenBank/DDBJ whole genome shotgun (WGS) entry which is preliminary data.</text>
</comment>
<evidence type="ECO:0000313" key="6">
    <source>
        <dbReference type="Proteomes" id="UP001154312"/>
    </source>
</evidence>
<dbReference type="InterPro" id="IPR025110">
    <property type="entry name" value="AMP-bd_C"/>
</dbReference>
<reference evidence="5" key="1">
    <citation type="submission" date="2022-02" db="EMBL/GenBank/DDBJ databases">
        <authorList>
            <person name="Leng L."/>
        </authorList>
    </citation>
    <scope>NUCLEOTIDE SEQUENCE</scope>
    <source>
        <strain evidence="5">JI</strain>
    </source>
</reference>
<gene>
    <name evidence="5" type="ORF">L7E55_17220</name>
</gene>
<name>A0A9X4H432_9FIRM</name>
<dbReference type="Pfam" id="PF13193">
    <property type="entry name" value="AMP-binding_C"/>
    <property type="match status" value="1"/>
</dbReference>
<dbReference type="Gene3D" id="3.30.300.30">
    <property type="match status" value="1"/>
</dbReference>
<evidence type="ECO:0000313" key="5">
    <source>
        <dbReference type="EMBL" id="MDF9410056.1"/>
    </source>
</evidence>
<dbReference type="Proteomes" id="UP001154312">
    <property type="component" value="Unassembled WGS sequence"/>
</dbReference>
<keyword evidence="2 5" id="KW-0436">Ligase</keyword>
<dbReference type="InterPro" id="IPR000873">
    <property type="entry name" value="AMP-dep_synth/lig_dom"/>
</dbReference>
<dbReference type="InterPro" id="IPR042099">
    <property type="entry name" value="ANL_N_sf"/>
</dbReference>
<dbReference type="InterPro" id="IPR045851">
    <property type="entry name" value="AMP-bd_C_sf"/>
</dbReference>
<feature type="domain" description="AMP-dependent synthetase/ligase" evidence="3">
    <location>
        <begin position="23"/>
        <end position="380"/>
    </location>
</feature>